<accession>A0A521E398</accession>
<evidence type="ECO:0000313" key="2">
    <source>
        <dbReference type="Proteomes" id="UP000317557"/>
    </source>
</evidence>
<sequence>MKALKGTYDGEQIQLEEDVKLKKDSKLLVILLDEEDEWTDVSAKSINRAYEEDEPEYKLSMVKEPNPAYESQ</sequence>
<protein>
    <submittedName>
        <fullName evidence="1">Uncharacterized protein</fullName>
    </submittedName>
</protein>
<keyword evidence="2" id="KW-1185">Reference proteome</keyword>
<evidence type="ECO:0000313" key="1">
    <source>
        <dbReference type="EMBL" id="SMO78429.1"/>
    </source>
</evidence>
<name>A0A521E398_9BACT</name>
<dbReference type="EMBL" id="FXTP01000010">
    <property type="protein sequence ID" value="SMO78429.1"/>
    <property type="molecule type" value="Genomic_DNA"/>
</dbReference>
<dbReference type="OrthoDB" id="495499at2"/>
<dbReference type="Proteomes" id="UP000317557">
    <property type="component" value="Unassembled WGS sequence"/>
</dbReference>
<dbReference type="AlphaFoldDB" id="A0A521E398"/>
<dbReference type="RefSeq" id="WP_142454931.1">
    <property type="nucleotide sequence ID" value="NZ_FXTP01000010.1"/>
</dbReference>
<reference evidence="1 2" key="1">
    <citation type="submission" date="2017-05" db="EMBL/GenBank/DDBJ databases">
        <authorList>
            <person name="Varghese N."/>
            <person name="Submissions S."/>
        </authorList>
    </citation>
    <scope>NUCLEOTIDE SEQUENCE [LARGE SCALE GENOMIC DNA]</scope>
    <source>
        <strain evidence="1 2">DSM 21985</strain>
    </source>
</reference>
<organism evidence="1 2">
    <name type="scientific">Gracilimonas mengyeensis</name>
    <dbReference type="NCBI Taxonomy" id="1302730"/>
    <lineage>
        <taxon>Bacteria</taxon>
        <taxon>Pseudomonadati</taxon>
        <taxon>Balneolota</taxon>
        <taxon>Balneolia</taxon>
        <taxon>Balneolales</taxon>
        <taxon>Balneolaceae</taxon>
        <taxon>Gracilimonas</taxon>
    </lineage>
</organism>
<gene>
    <name evidence="1" type="ORF">SAMN06265219_110117</name>
</gene>
<proteinExistence type="predicted"/>